<dbReference type="EMBL" id="CAJVQC010000156">
    <property type="protein sequence ID" value="CAG8462353.1"/>
    <property type="molecule type" value="Genomic_DNA"/>
</dbReference>
<organism evidence="1 2">
    <name type="scientific">Racocetra persica</name>
    <dbReference type="NCBI Taxonomy" id="160502"/>
    <lineage>
        <taxon>Eukaryota</taxon>
        <taxon>Fungi</taxon>
        <taxon>Fungi incertae sedis</taxon>
        <taxon>Mucoromycota</taxon>
        <taxon>Glomeromycotina</taxon>
        <taxon>Glomeromycetes</taxon>
        <taxon>Diversisporales</taxon>
        <taxon>Gigasporaceae</taxon>
        <taxon>Racocetra</taxon>
    </lineage>
</organism>
<keyword evidence="2" id="KW-1185">Reference proteome</keyword>
<gene>
    <name evidence="1" type="ORF">RPERSI_LOCUS210</name>
</gene>
<comment type="caution">
    <text evidence="1">The sequence shown here is derived from an EMBL/GenBank/DDBJ whole genome shotgun (WGS) entry which is preliminary data.</text>
</comment>
<dbReference type="Proteomes" id="UP000789920">
    <property type="component" value="Unassembled WGS sequence"/>
</dbReference>
<sequence length="54" mass="6270">MKTESRQALVNDLNALIQNLEPNSKEANKVCHSSCVCTVFFMINEFLYNFFHET</sequence>
<name>A0ACA9KAD4_9GLOM</name>
<proteinExistence type="predicted"/>
<evidence type="ECO:0000313" key="1">
    <source>
        <dbReference type="EMBL" id="CAG8462353.1"/>
    </source>
</evidence>
<reference evidence="1" key="1">
    <citation type="submission" date="2021-06" db="EMBL/GenBank/DDBJ databases">
        <authorList>
            <person name="Kallberg Y."/>
            <person name="Tangrot J."/>
            <person name="Rosling A."/>
        </authorList>
    </citation>
    <scope>NUCLEOTIDE SEQUENCE</scope>
    <source>
        <strain evidence="1">MA461A</strain>
    </source>
</reference>
<accession>A0ACA9KAD4</accession>
<evidence type="ECO:0000313" key="2">
    <source>
        <dbReference type="Proteomes" id="UP000789920"/>
    </source>
</evidence>
<protein>
    <submittedName>
        <fullName evidence="1">30290_t:CDS:1</fullName>
    </submittedName>
</protein>